<gene>
    <name evidence="4" type="ORF">VITISV_009524</name>
</gene>
<evidence type="ECO:0000256" key="2">
    <source>
        <dbReference type="SAM" id="MobiDB-lite"/>
    </source>
</evidence>
<dbReference type="PANTHER" id="PTHR37984:SF5">
    <property type="entry name" value="PROTEIN NYNRIN-LIKE"/>
    <property type="match status" value="1"/>
</dbReference>
<dbReference type="SUPFAM" id="SSF56672">
    <property type="entry name" value="DNA/RNA polymerases"/>
    <property type="match status" value="1"/>
</dbReference>
<dbReference type="InterPro" id="IPR041577">
    <property type="entry name" value="RT_RNaseH_2"/>
</dbReference>
<dbReference type="GO" id="GO:0003824">
    <property type="term" value="F:catalytic activity"/>
    <property type="evidence" value="ECO:0007669"/>
    <property type="project" value="UniProtKB-KW"/>
</dbReference>
<dbReference type="InterPro" id="IPR043128">
    <property type="entry name" value="Rev_trsase/Diguanyl_cyclase"/>
</dbReference>
<dbReference type="EMBL" id="AM454849">
    <property type="protein sequence ID" value="CAN70017.1"/>
    <property type="molecule type" value="Genomic_DNA"/>
</dbReference>
<dbReference type="GO" id="GO:0003676">
    <property type="term" value="F:nucleic acid binding"/>
    <property type="evidence" value="ECO:0007669"/>
    <property type="project" value="InterPro"/>
</dbReference>
<accession>A5BCU7</accession>
<dbReference type="SUPFAM" id="SSF53098">
    <property type="entry name" value="Ribonuclease H-like"/>
    <property type="match status" value="1"/>
</dbReference>
<feature type="compositionally biased region" description="Basic and acidic residues" evidence="2">
    <location>
        <begin position="423"/>
        <end position="445"/>
    </location>
</feature>
<evidence type="ECO:0000313" key="4">
    <source>
        <dbReference type="EMBL" id="CAN70017.1"/>
    </source>
</evidence>
<dbReference type="Gene3D" id="3.30.420.10">
    <property type="entry name" value="Ribonuclease H-like superfamily/Ribonuclease H"/>
    <property type="match status" value="2"/>
</dbReference>
<dbReference type="InterPro" id="IPR036397">
    <property type="entry name" value="RNaseH_sf"/>
</dbReference>
<evidence type="ECO:0000256" key="1">
    <source>
        <dbReference type="ARBA" id="ARBA00023268"/>
    </source>
</evidence>
<reference evidence="4" key="1">
    <citation type="journal article" date="2007" name="PLoS ONE">
        <title>The first genome sequence of an elite grapevine cultivar (Pinot noir Vitis vinifera L.): coping with a highly heterozygous genome.</title>
        <authorList>
            <person name="Velasco R."/>
            <person name="Zharkikh A."/>
            <person name="Troggio M."/>
            <person name="Cartwright D.A."/>
            <person name="Cestaro A."/>
            <person name="Pruss D."/>
            <person name="Pindo M."/>
            <person name="FitzGerald L.M."/>
            <person name="Vezzulli S."/>
            <person name="Reid J."/>
            <person name="Malacarne G."/>
            <person name="Iliev D."/>
            <person name="Coppola G."/>
            <person name="Wardell B."/>
            <person name="Micheletti D."/>
            <person name="Macalma T."/>
            <person name="Facci M."/>
            <person name="Mitchell J.T."/>
            <person name="Perazzolli M."/>
            <person name="Eldredge G."/>
            <person name="Gatto P."/>
            <person name="Oyzerski R."/>
            <person name="Moretto M."/>
            <person name="Gutin N."/>
            <person name="Stefanini M."/>
            <person name="Chen Y."/>
            <person name="Segala C."/>
            <person name="Davenport C."/>
            <person name="Dematte L."/>
            <person name="Mraz A."/>
            <person name="Battilana J."/>
            <person name="Stormo K."/>
            <person name="Costa F."/>
            <person name="Tao Q."/>
            <person name="Si-Ammour A."/>
            <person name="Harkins T."/>
            <person name="Lackey A."/>
            <person name="Perbost C."/>
            <person name="Taillon B."/>
            <person name="Stella A."/>
            <person name="Solovyev V."/>
            <person name="Fawcett J.A."/>
            <person name="Sterck L."/>
            <person name="Vandepoele K."/>
            <person name="Grando S.M."/>
            <person name="Toppo S."/>
            <person name="Moser C."/>
            <person name="Lanchbury J."/>
            <person name="Bogden R."/>
            <person name="Skolnick M."/>
            <person name="Sgaramella V."/>
            <person name="Bhatnagar S.K."/>
            <person name="Fontana P."/>
            <person name="Gutin A."/>
            <person name="Van de Peer Y."/>
            <person name="Salamini F."/>
            <person name="Viola R."/>
        </authorList>
    </citation>
    <scope>NUCLEOTIDE SEQUENCE</scope>
</reference>
<keyword evidence="1" id="KW-0511">Multifunctional enzyme</keyword>
<proteinExistence type="predicted"/>
<organism evidence="4">
    <name type="scientific">Vitis vinifera</name>
    <name type="common">Grape</name>
    <dbReference type="NCBI Taxonomy" id="29760"/>
    <lineage>
        <taxon>Eukaryota</taxon>
        <taxon>Viridiplantae</taxon>
        <taxon>Streptophyta</taxon>
        <taxon>Embryophyta</taxon>
        <taxon>Tracheophyta</taxon>
        <taxon>Spermatophyta</taxon>
        <taxon>Magnoliopsida</taxon>
        <taxon>eudicotyledons</taxon>
        <taxon>Gunneridae</taxon>
        <taxon>Pentapetalae</taxon>
        <taxon>rosids</taxon>
        <taxon>Vitales</taxon>
        <taxon>Vitaceae</taxon>
        <taxon>Viteae</taxon>
        <taxon>Vitis</taxon>
    </lineage>
</organism>
<dbReference type="InterPro" id="IPR050951">
    <property type="entry name" value="Retrovirus_Pol_polyprotein"/>
</dbReference>
<dbReference type="InterPro" id="IPR012337">
    <property type="entry name" value="RNaseH-like_sf"/>
</dbReference>
<dbReference type="FunFam" id="3.10.20.370:FF:000001">
    <property type="entry name" value="Retrovirus-related Pol polyprotein from transposon 17.6-like protein"/>
    <property type="match status" value="1"/>
</dbReference>
<dbReference type="AlphaFoldDB" id="A5BCU7"/>
<protein>
    <recommendedName>
        <fullName evidence="3">Reverse transcriptase/retrotransposon-derived protein RNase H-like domain-containing protein</fullName>
    </recommendedName>
</protein>
<dbReference type="InterPro" id="IPR043502">
    <property type="entry name" value="DNA/RNA_pol_sf"/>
</dbReference>
<dbReference type="Pfam" id="PF17919">
    <property type="entry name" value="RT_RNaseH_2"/>
    <property type="match status" value="1"/>
</dbReference>
<dbReference type="PANTHER" id="PTHR37984">
    <property type="entry name" value="PROTEIN CBG26694"/>
    <property type="match status" value="1"/>
</dbReference>
<name>A5BCU7_VITVI</name>
<dbReference type="Gene3D" id="3.30.70.270">
    <property type="match status" value="1"/>
</dbReference>
<dbReference type="CDD" id="cd09274">
    <property type="entry name" value="RNase_HI_RT_Ty3"/>
    <property type="match status" value="1"/>
</dbReference>
<evidence type="ECO:0000259" key="3">
    <source>
        <dbReference type="Pfam" id="PF17919"/>
    </source>
</evidence>
<feature type="region of interest" description="Disordered" evidence="2">
    <location>
        <begin position="421"/>
        <end position="543"/>
    </location>
</feature>
<feature type="domain" description="Reverse transcriptase/retrotransposon-derived protein RNase H-like" evidence="3">
    <location>
        <begin position="65"/>
        <end position="162"/>
    </location>
</feature>
<feature type="compositionally biased region" description="Polar residues" evidence="2">
    <location>
        <begin position="484"/>
        <end position="500"/>
    </location>
</feature>
<feature type="region of interest" description="Disordered" evidence="2">
    <location>
        <begin position="659"/>
        <end position="687"/>
    </location>
</feature>
<sequence>MVQQWIVLGHIISKQGIEVDKAKVELIVKLPSPTNVKGVRRFIKDFSKLARPLCELLVKDAKFIWDDRCQRSFEELKLFLTTALIVRAPNWQLPFEVMCDASDFAIGAILGKSEDGKPYVIYYASKTLNEAERNYTTTKKELLVVVFALDKFRAYLVGSFIVVFTDQSTLNLPINDDFLEESIMLVEVAPWYAHIANYLVIGEVPNYFSNWVEAVPCKHNDHRVVLKFLKKNIFSRFGVTKAIISDEGTYFCNKIFETLLAKYRVKHKVVNTNRKDWSAKLLDSLWAYRTAYKTILGMSPYRLVYGKACHLPMELEYKAWWAIKKLNMDLNRTGMKRFLDLNELEELRNDAYINSKISKERLKRWHDQLVSRKDFQKGQRVLLYDFKLHIFPGKLKSRFLMINFKGDFKTVGHVLKHSWQMKNPEEKNSPRHFEHPSEKFRRVPRDSPPPEATIEVPQIPPSEGGVPTSLSSYAPPHRYETRRPSTTQGATTSHPQSSVQRPPAKKARISGPSESSRASQPEPPVATHARAPADSEFPSDMSPGSIIRRAMLTAPPIEGNSDSLDFYQSMTTRGVPSPTSIHFTIDGRHGILEARDIAKALQISFEPHLGHLLPPQPDLLASLEPLAPVEDTIPAEDTTTADVKILPPQEATIDAIASIDPQDEPHTVDTVTTTLEDALSPPEAPTT</sequence>